<evidence type="ECO:0000256" key="1">
    <source>
        <dbReference type="SAM" id="MobiDB-lite"/>
    </source>
</evidence>
<keyword evidence="3" id="KW-1185">Reference proteome</keyword>
<name>A0ABR6CYF7_9MICC</name>
<comment type="caution">
    <text evidence="2">The sequence shown here is derived from an EMBL/GenBank/DDBJ whole genome shotgun (WGS) entry which is preliminary data.</text>
</comment>
<dbReference type="Proteomes" id="UP000572670">
    <property type="component" value="Unassembled WGS sequence"/>
</dbReference>
<proteinExistence type="predicted"/>
<reference evidence="2 3" key="1">
    <citation type="submission" date="2020-08" db="EMBL/GenBank/DDBJ databases">
        <title>Sequencing the genomes of 1000 actinobacteria strains.</title>
        <authorList>
            <person name="Klenk H.-P."/>
        </authorList>
    </citation>
    <scope>NUCLEOTIDE SEQUENCE [LARGE SCALE GENOMIC DNA]</scope>
    <source>
        <strain evidence="2 3">DSM 21948</strain>
    </source>
</reference>
<sequence length="252" mass="26792">MQVAFYGGIPRDGRRRAPSMLWVLKRLSSHVRSESMRWRPTTGGRCDIRSSSEGGPRMGLAHAHHCPLYRPLRPPTTSCARTRSNVPAPGRNPPPACPPRQGKTGARRLSGSPPQAEAHRAPASCGTRADPLAVARGALTASRRSRTCRRVWQRCPGGVHRAATQRSTSTPPGPDRGERGRTGLSPRPWSRSGVHLRGPATRGVGDGGGTRRSPSAPTPVATLPRARPAPRLAAASYPPATRRGGLRSPGAG</sequence>
<dbReference type="EMBL" id="JACJIK010000001">
    <property type="protein sequence ID" value="MBA9058482.1"/>
    <property type="molecule type" value="Genomic_DNA"/>
</dbReference>
<feature type="compositionally biased region" description="Low complexity" evidence="1">
    <location>
        <begin position="218"/>
        <end position="240"/>
    </location>
</feature>
<evidence type="ECO:0000313" key="3">
    <source>
        <dbReference type="Proteomes" id="UP000572670"/>
    </source>
</evidence>
<feature type="region of interest" description="Disordered" evidence="1">
    <location>
        <begin position="158"/>
        <end position="252"/>
    </location>
</feature>
<protein>
    <submittedName>
        <fullName evidence="2">Uncharacterized protein</fullName>
    </submittedName>
</protein>
<gene>
    <name evidence="2" type="ORF">HDA34_000189</name>
</gene>
<feature type="region of interest" description="Disordered" evidence="1">
    <location>
        <begin position="35"/>
        <end position="56"/>
    </location>
</feature>
<evidence type="ECO:0000313" key="2">
    <source>
        <dbReference type="EMBL" id="MBA9058482.1"/>
    </source>
</evidence>
<feature type="region of interest" description="Disordered" evidence="1">
    <location>
        <begin position="77"/>
        <end position="129"/>
    </location>
</feature>
<organism evidence="2 3">
    <name type="scientific">Micrococcus yunnanensis</name>
    <dbReference type="NCBI Taxonomy" id="566027"/>
    <lineage>
        <taxon>Bacteria</taxon>
        <taxon>Bacillati</taxon>
        <taxon>Actinomycetota</taxon>
        <taxon>Actinomycetes</taxon>
        <taxon>Micrococcales</taxon>
        <taxon>Micrococcaceae</taxon>
        <taxon>Micrococcus</taxon>
    </lineage>
</organism>
<accession>A0ABR6CYF7</accession>